<feature type="domain" description="Cadherin" evidence="14">
    <location>
        <begin position="493"/>
        <end position="594"/>
    </location>
</feature>
<evidence type="ECO:0000256" key="11">
    <source>
        <dbReference type="SAM" id="MobiDB-lite"/>
    </source>
</evidence>
<evidence type="ECO:0000256" key="10">
    <source>
        <dbReference type="PROSITE-ProRule" id="PRU00043"/>
    </source>
</evidence>
<reference evidence="15 16" key="1">
    <citation type="submission" date="2017-06" db="EMBL/GenBank/DDBJ databases">
        <title>A platform for efficient transgenesis in Macrostomum lignano, a flatworm model organism for stem cell research.</title>
        <authorList>
            <person name="Berezikov E."/>
        </authorList>
    </citation>
    <scope>NUCLEOTIDE SEQUENCE [LARGE SCALE GENOMIC DNA]</scope>
    <source>
        <strain evidence="15">DV1</strain>
        <tissue evidence="15">Whole organism</tissue>
    </source>
</reference>
<dbReference type="AlphaFoldDB" id="A0A267DXN5"/>
<feature type="domain" description="Cadherin" evidence="14">
    <location>
        <begin position="723"/>
        <end position="821"/>
    </location>
</feature>
<dbReference type="GO" id="GO:0005886">
    <property type="term" value="C:plasma membrane"/>
    <property type="evidence" value="ECO:0007669"/>
    <property type="project" value="UniProtKB-SubCell"/>
</dbReference>
<dbReference type="InterPro" id="IPR015919">
    <property type="entry name" value="Cadherin-like_sf"/>
</dbReference>
<dbReference type="EMBL" id="NIVC01003089">
    <property type="protein sequence ID" value="PAA53424.1"/>
    <property type="molecule type" value="Genomic_DNA"/>
</dbReference>
<evidence type="ECO:0000256" key="7">
    <source>
        <dbReference type="ARBA" id="ARBA00022989"/>
    </source>
</evidence>
<evidence type="ECO:0000256" key="13">
    <source>
        <dbReference type="SAM" id="SignalP"/>
    </source>
</evidence>
<feature type="domain" description="Cadherin" evidence="14">
    <location>
        <begin position="145"/>
        <end position="253"/>
    </location>
</feature>
<evidence type="ECO:0000313" key="15">
    <source>
        <dbReference type="EMBL" id="PAA53424.1"/>
    </source>
</evidence>
<protein>
    <recommendedName>
        <fullName evidence="14">Cadherin domain-containing protein</fullName>
    </recommendedName>
</protein>
<dbReference type="SUPFAM" id="SSF49313">
    <property type="entry name" value="Cadherin-like"/>
    <property type="match status" value="6"/>
</dbReference>
<dbReference type="Gene3D" id="2.60.40.60">
    <property type="entry name" value="Cadherins"/>
    <property type="match status" value="7"/>
</dbReference>
<feature type="region of interest" description="Disordered" evidence="11">
    <location>
        <begin position="1022"/>
        <end position="1046"/>
    </location>
</feature>
<dbReference type="GO" id="GO:0005509">
    <property type="term" value="F:calcium ion binding"/>
    <property type="evidence" value="ECO:0007669"/>
    <property type="project" value="UniProtKB-UniRule"/>
</dbReference>
<evidence type="ECO:0000256" key="5">
    <source>
        <dbReference type="ARBA" id="ARBA00022737"/>
    </source>
</evidence>
<feature type="domain" description="Cadherin" evidence="14">
    <location>
        <begin position="19"/>
        <end position="144"/>
    </location>
</feature>
<evidence type="ECO:0000256" key="1">
    <source>
        <dbReference type="ARBA" id="ARBA00004251"/>
    </source>
</evidence>
<dbReference type="PANTHER" id="PTHR24028:SF146">
    <property type="entry name" value="CADHERIN 96CB, ISOFORM D-RELATED"/>
    <property type="match status" value="1"/>
</dbReference>
<feature type="compositionally biased region" description="Polar residues" evidence="11">
    <location>
        <begin position="816"/>
        <end position="831"/>
    </location>
</feature>
<dbReference type="InterPro" id="IPR002126">
    <property type="entry name" value="Cadherin-like_dom"/>
</dbReference>
<feature type="compositionally biased region" description="Low complexity" evidence="11">
    <location>
        <begin position="1027"/>
        <end position="1037"/>
    </location>
</feature>
<evidence type="ECO:0000256" key="2">
    <source>
        <dbReference type="ARBA" id="ARBA00022475"/>
    </source>
</evidence>
<evidence type="ECO:0000256" key="8">
    <source>
        <dbReference type="ARBA" id="ARBA00023136"/>
    </source>
</evidence>
<evidence type="ECO:0000256" key="4">
    <source>
        <dbReference type="ARBA" id="ARBA00022729"/>
    </source>
</evidence>
<evidence type="ECO:0000256" key="9">
    <source>
        <dbReference type="ARBA" id="ARBA00023180"/>
    </source>
</evidence>
<proteinExistence type="predicted"/>
<comment type="caution">
    <text evidence="15">The sequence shown here is derived from an EMBL/GenBank/DDBJ whole genome shotgun (WGS) entry which is preliminary data.</text>
</comment>
<feature type="domain" description="Cadherin" evidence="14">
    <location>
        <begin position="381"/>
        <end position="492"/>
    </location>
</feature>
<dbReference type="PANTHER" id="PTHR24028">
    <property type="entry name" value="CADHERIN-87A"/>
    <property type="match status" value="1"/>
</dbReference>
<feature type="compositionally biased region" description="Gly residues" evidence="11">
    <location>
        <begin position="885"/>
        <end position="894"/>
    </location>
</feature>
<dbReference type="SMART" id="SM00112">
    <property type="entry name" value="CA"/>
    <property type="match status" value="7"/>
</dbReference>
<keyword evidence="4 13" id="KW-0732">Signal</keyword>
<dbReference type="GO" id="GO:0007156">
    <property type="term" value="P:homophilic cell adhesion via plasma membrane adhesion molecules"/>
    <property type="evidence" value="ECO:0007669"/>
    <property type="project" value="InterPro"/>
</dbReference>
<dbReference type="STRING" id="282301.A0A267DXN5"/>
<dbReference type="CDD" id="cd11304">
    <property type="entry name" value="Cadherin_repeat"/>
    <property type="match status" value="6"/>
</dbReference>
<keyword evidence="8 12" id="KW-0472">Membrane</keyword>
<gene>
    <name evidence="15" type="ORF">BOX15_Mlig007274g1</name>
</gene>
<dbReference type="FunFam" id="2.60.40.60:FF:000020">
    <property type="entry name" value="Dachsous cadherin-related 1b"/>
    <property type="match status" value="2"/>
</dbReference>
<keyword evidence="6 10" id="KW-0106">Calcium</keyword>
<comment type="subcellular location">
    <subcellularLocation>
        <location evidence="1">Cell membrane</location>
        <topology evidence="1">Single-pass type I membrane protein</topology>
    </subcellularLocation>
</comment>
<organism evidence="15 16">
    <name type="scientific">Macrostomum lignano</name>
    <dbReference type="NCBI Taxonomy" id="282301"/>
    <lineage>
        <taxon>Eukaryota</taxon>
        <taxon>Metazoa</taxon>
        <taxon>Spiralia</taxon>
        <taxon>Lophotrochozoa</taxon>
        <taxon>Platyhelminthes</taxon>
        <taxon>Rhabditophora</taxon>
        <taxon>Macrostomorpha</taxon>
        <taxon>Macrostomida</taxon>
        <taxon>Macrostomidae</taxon>
        <taxon>Macrostomum</taxon>
    </lineage>
</organism>
<evidence type="ECO:0000256" key="6">
    <source>
        <dbReference type="ARBA" id="ARBA00022837"/>
    </source>
</evidence>
<dbReference type="InterPro" id="IPR050174">
    <property type="entry name" value="Protocadherin/Cadherin-CA"/>
</dbReference>
<dbReference type="OrthoDB" id="6252479at2759"/>
<feature type="transmembrane region" description="Helical" evidence="12">
    <location>
        <begin position="852"/>
        <end position="876"/>
    </location>
</feature>
<feature type="signal peptide" evidence="13">
    <location>
        <begin position="1"/>
        <end position="22"/>
    </location>
</feature>
<dbReference type="Pfam" id="PF00028">
    <property type="entry name" value="Cadherin"/>
    <property type="match status" value="6"/>
</dbReference>
<sequence length="1046" mass="115069">MSNKSTITLLITIHLAAVSSISFNVELDEDNGELTSSRSRIVARLSDYVTGPILDTMRFETDQHSSKVAKYFNVDSRTGEMSTLGNGSLDLDRLCQQVEVCCQRQQVCSVRVRVRLIDSANVDGTQSVWANIRLRDLNDNGPQFLHSSYNLTIEEGGQPGENVRLPQAADLDSEVFGVREYTLLEPSAYFQVTQSDLNGRKEPRLTVLKEIDREQTPNFSLVLLAKDGGTPSRTGSARIHIRVIDRNDNAPQFAMDRLSVSLSEAAPQGSHVIQMNATDSDEGFNAAIRYSLRDTSVLPGLPGASGNFYINPSTGLVTLRLPLDYEKSRRHVLIIEAVDRAVGGYSGYVTRQETPRTGSATLTVNVIDVNDEPPRIVVSSPNSKDGLSVKENANADTLVAWVTVGDGDGNGASSRHVTCGLTGPGREFFRLASRQHTEERELELRTVRQLDAEQWRELRLAISCTDAGDPPLTTEKELKVRIINVNDNRPTFGIRTLNLTIPENRGGHLFVFGFNATDRDGDRVEYTLEETPDRFYFQMNSSGRLYAVNSFDREQASRYHLRVTARDTGSPSLESDPLDVVVNIADVNDNKPVFRDVADPSVGLRFVVDEERERDTFVGEVRADDADVGANGRVRYSIAEYSQQQWFAVHPETGAIKTLRRLDRETQDRYTFSVLASDGGRPRQSTSVQVHVQVNDINDNAPRFIYPGADNTTVETSFRNSVGTTVAEIRVMDPDEGQNSVIEHAIAGGSGMSMFKVDPKSGNLLLDRSLSRAHIGSYDLLLQVSDCGYPSQTSTATLIVQVKDLPADKRHHQIESSDPSSPNSDQFPPTSTRRRNNHGAANGSTTIVQRNVVLIICLVIMASLLAFVFLAIIAWLKRKQRADHAGGGGGGGGRADVIPGGDVGGLDGDTQPFKHYPTLPLARTGDALKYTGGGGAVGADVNTYYRIPNSDENYEKSYLTSALRHQQTQQRVNPDLSPSGLYQTSSEQLQQIHGYQLLQQQQQQQQAQSLTSSPCAVDRIGRTAKRQSQQKQPSSKSFNLVTSSFV</sequence>
<feature type="chain" id="PRO_5012854207" description="Cadherin domain-containing protein" evidence="13">
    <location>
        <begin position="23"/>
        <end position="1046"/>
    </location>
</feature>
<dbReference type="InterPro" id="IPR020894">
    <property type="entry name" value="Cadherin_CS"/>
</dbReference>
<evidence type="ECO:0000313" key="16">
    <source>
        <dbReference type="Proteomes" id="UP000215902"/>
    </source>
</evidence>
<name>A0A267DXN5_9PLAT</name>
<feature type="domain" description="Cadherin" evidence="14">
    <location>
        <begin position="600"/>
        <end position="704"/>
    </location>
</feature>
<dbReference type="Proteomes" id="UP000215902">
    <property type="component" value="Unassembled WGS sequence"/>
</dbReference>
<dbReference type="FunFam" id="2.60.40.60:FF:000007">
    <property type="entry name" value="Protocadherin alpha 2"/>
    <property type="match status" value="1"/>
</dbReference>
<evidence type="ECO:0000256" key="3">
    <source>
        <dbReference type="ARBA" id="ARBA00022692"/>
    </source>
</evidence>
<keyword evidence="16" id="KW-1185">Reference proteome</keyword>
<feature type="region of interest" description="Disordered" evidence="11">
    <location>
        <begin position="809"/>
        <end position="842"/>
    </location>
</feature>
<feature type="domain" description="Cadherin" evidence="14">
    <location>
        <begin position="254"/>
        <end position="376"/>
    </location>
</feature>
<dbReference type="PROSITE" id="PS00232">
    <property type="entry name" value="CADHERIN_1"/>
    <property type="match status" value="2"/>
</dbReference>
<keyword evidence="7 12" id="KW-1133">Transmembrane helix</keyword>
<keyword evidence="3 12" id="KW-0812">Transmembrane</keyword>
<keyword evidence="9" id="KW-0325">Glycoprotein</keyword>
<accession>A0A267DXN5</accession>
<dbReference type="PROSITE" id="PS50268">
    <property type="entry name" value="CADHERIN_2"/>
    <property type="match status" value="7"/>
</dbReference>
<dbReference type="PRINTS" id="PR00205">
    <property type="entry name" value="CADHERIN"/>
</dbReference>
<keyword evidence="2" id="KW-1003">Cell membrane</keyword>
<feature type="region of interest" description="Disordered" evidence="11">
    <location>
        <begin position="883"/>
        <end position="911"/>
    </location>
</feature>
<evidence type="ECO:0000259" key="14">
    <source>
        <dbReference type="PROSITE" id="PS50268"/>
    </source>
</evidence>
<evidence type="ECO:0000256" key="12">
    <source>
        <dbReference type="SAM" id="Phobius"/>
    </source>
</evidence>
<keyword evidence="5" id="KW-0677">Repeat</keyword>